<dbReference type="Proteomes" id="UP000887540">
    <property type="component" value="Unplaced"/>
</dbReference>
<evidence type="ECO:0000313" key="2">
    <source>
        <dbReference type="WBParaSite" id="ACRNAN_scaffold27781.g20616.t1"/>
    </source>
</evidence>
<proteinExistence type="predicted"/>
<dbReference type="WBParaSite" id="ACRNAN_scaffold27781.g20616.t1">
    <property type="protein sequence ID" value="ACRNAN_scaffold27781.g20616.t1"/>
    <property type="gene ID" value="ACRNAN_scaffold27781.g20616"/>
</dbReference>
<organism evidence="1 2">
    <name type="scientific">Acrobeloides nanus</name>
    <dbReference type="NCBI Taxonomy" id="290746"/>
    <lineage>
        <taxon>Eukaryota</taxon>
        <taxon>Metazoa</taxon>
        <taxon>Ecdysozoa</taxon>
        <taxon>Nematoda</taxon>
        <taxon>Chromadorea</taxon>
        <taxon>Rhabditida</taxon>
        <taxon>Tylenchina</taxon>
        <taxon>Cephalobomorpha</taxon>
        <taxon>Cephaloboidea</taxon>
        <taxon>Cephalobidae</taxon>
        <taxon>Acrobeloides</taxon>
    </lineage>
</organism>
<sequence length="143" mass="15576">MTTTPLIPTERPFLPNHRNIPVNNTGLLKDIGPINIGFGIGVPTIKGNDPVSVGTRVGVGLGGSGLAGKIPIFFTDQGEYTSLNDYDGNKRNIVPNKALKYYLAVKEAEEHERQALLRELLAQARPLPIQTNPRDPFEDSMGK</sequence>
<evidence type="ECO:0000313" key="1">
    <source>
        <dbReference type="Proteomes" id="UP000887540"/>
    </source>
</evidence>
<accession>A0A914DI84</accession>
<dbReference type="AlphaFoldDB" id="A0A914DI84"/>
<reference evidence="2" key="1">
    <citation type="submission" date="2022-11" db="UniProtKB">
        <authorList>
            <consortium name="WormBaseParasite"/>
        </authorList>
    </citation>
    <scope>IDENTIFICATION</scope>
</reference>
<protein>
    <submittedName>
        <fullName evidence="2">Uncharacterized protein</fullName>
    </submittedName>
</protein>
<keyword evidence="1" id="KW-1185">Reference proteome</keyword>
<name>A0A914DI84_9BILA</name>